<comment type="caution">
    <text evidence="13">The sequence shown here is derived from an EMBL/GenBank/DDBJ whole genome shotgun (WGS) entry which is preliminary data.</text>
</comment>
<dbReference type="InterPro" id="IPR002885">
    <property type="entry name" value="PPR_rpt"/>
</dbReference>
<comment type="subcellular location">
    <subcellularLocation>
        <location evidence="1">Membrane</location>
        <topology evidence="1">Single-pass membrane protein</topology>
    </subcellularLocation>
</comment>
<feature type="repeat" description="PPR" evidence="9">
    <location>
        <begin position="211"/>
        <end position="246"/>
    </location>
</feature>
<dbReference type="AlphaFoldDB" id="A0AAN8UWB1"/>
<evidence type="ECO:0000313" key="14">
    <source>
        <dbReference type="Proteomes" id="UP001370490"/>
    </source>
</evidence>
<dbReference type="Pfam" id="PF14380">
    <property type="entry name" value="WAK_assoc"/>
    <property type="match status" value="1"/>
</dbReference>
<evidence type="ECO:0000259" key="11">
    <source>
        <dbReference type="Pfam" id="PF14380"/>
    </source>
</evidence>
<dbReference type="NCBIfam" id="TIGR00756">
    <property type="entry name" value="PPR"/>
    <property type="match status" value="1"/>
</dbReference>
<evidence type="ECO:0000256" key="6">
    <source>
        <dbReference type="ARBA" id="ARBA00023180"/>
    </source>
</evidence>
<sequence>MWRTRTQSLLYQRQFFSTSEKTPSLYSFLQPSIFSLKANPSSKPINLPVQTPKTLTQDQIDALVTNLHSSLSSNNTDEAWKSFKTLTNSSNFPSKQLTNYLICYLSMLNDAHNLKRAFASVVYVIEKQPQLLDFKTVNTLLNCMYDAGTFAPAFALIRCLFKNRFFLPFSVWGNIVVQICRKSGSFGPFLKVFEENCRIAIDEKLDFIKPDLVACNAALEGCCCELESVSDAEKVVETMTVFGVQPDESSFGFLAYLYALRGLEEKIVELENLMSAFGISDRRVFYSNLICGYVKSGNLASVSATILRCLRERDGQDLNFGQETYITLVKGFLQNGSIKDVASLITEAQKLECPSLTADKSIGFAIVNSCVHLGFLDKAHSILDEMNATGCMVGLGVYVSILKAYCKEHRTAEAAELVMDVSSSGLQLDASLYDALIEASMSSQDFQSAFSIFRDMREARTPDVKASYLTIMTGLTEHHRPELMAAFLDEVVEDPRIEVGNHDWNSIIHAFCKVGRLEDARRTFRRMTFLQFEPNDQTYLSLINGYATAGKYFSILMLWNEIKRKISTDREKGVQFDHTLVDAFLYTLVKGGFFDAVMQVVEKSQEKKIFVDKWRYKQAFMETHKKLKVAKLRKRNFRKMEALIAFKNWAGLIKNETPSKSLNFKSYSLHISTCYICLSYNLPVAISLTMPKTSAMSQFLYLWMLISMHLPPFSYSISDLVHLNPTNGTCLSNCGFISVKFPFGTGFGCGHPDFSRYIKCSSGSLQLSTSSGIYTVSSIDYTSNTLVVTDPLMSTCTSMQNSGSFSLDQASPFTIMSGNIFVLLGCSTTSPVFDPNEDLCDTGSGSRVCQGLYSCKGVTGIGLETNAPVSTCCVYESPVGIGPGYTLDLPKLQCSSYSSIYGFGENERDPAKWNFGISLQFNGSYDSNACKDCEASGGLCGFANSDESFACICQNGMNTTNNCFGRGYAWSGAWRPNPQIMISMKGVLVSWMVLLLGSW</sequence>
<dbReference type="GO" id="GO:0004674">
    <property type="term" value="F:protein serine/threonine kinase activity"/>
    <property type="evidence" value="ECO:0007669"/>
    <property type="project" value="UniProtKB-EC"/>
</dbReference>
<protein>
    <recommendedName>
        <fullName evidence="3">non-specific serine/threonine protein kinase</fullName>
        <ecNumber evidence="3">2.7.11.1</ecNumber>
    </recommendedName>
</protein>
<feature type="repeat" description="PPR" evidence="9">
    <location>
        <begin position="500"/>
        <end position="534"/>
    </location>
</feature>
<evidence type="ECO:0000259" key="10">
    <source>
        <dbReference type="Pfam" id="PF13947"/>
    </source>
</evidence>
<dbReference type="Pfam" id="PF25245">
    <property type="entry name" value="TPR_At1g68980"/>
    <property type="match status" value="1"/>
</dbReference>
<keyword evidence="5" id="KW-0677">Repeat</keyword>
<dbReference type="Proteomes" id="UP001370490">
    <property type="component" value="Unassembled WGS sequence"/>
</dbReference>
<organism evidence="13 14">
    <name type="scientific">Dillenia turbinata</name>
    <dbReference type="NCBI Taxonomy" id="194707"/>
    <lineage>
        <taxon>Eukaryota</taxon>
        <taxon>Viridiplantae</taxon>
        <taxon>Streptophyta</taxon>
        <taxon>Embryophyta</taxon>
        <taxon>Tracheophyta</taxon>
        <taxon>Spermatophyta</taxon>
        <taxon>Magnoliopsida</taxon>
        <taxon>eudicotyledons</taxon>
        <taxon>Gunneridae</taxon>
        <taxon>Pentapetalae</taxon>
        <taxon>Dilleniales</taxon>
        <taxon>Dilleniaceae</taxon>
        <taxon>Dillenia</taxon>
    </lineage>
</organism>
<dbReference type="GO" id="GO:0016020">
    <property type="term" value="C:membrane"/>
    <property type="evidence" value="ECO:0007669"/>
    <property type="project" value="UniProtKB-SubCell"/>
</dbReference>
<feature type="domain" description="Wall-associated receptor kinase galacturonan-binding" evidence="10">
    <location>
        <begin position="730"/>
        <end position="790"/>
    </location>
</feature>
<gene>
    <name evidence="13" type="ORF">RJ641_012416</name>
</gene>
<dbReference type="GO" id="GO:0030247">
    <property type="term" value="F:polysaccharide binding"/>
    <property type="evidence" value="ECO:0007669"/>
    <property type="project" value="InterPro"/>
</dbReference>
<dbReference type="EMBL" id="JBAMMX010000019">
    <property type="protein sequence ID" value="KAK6921909.1"/>
    <property type="molecule type" value="Genomic_DNA"/>
</dbReference>
<dbReference type="InterPro" id="IPR057440">
    <property type="entry name" value="At1g68980-like_TPR"/>
</dbReference>
<keyword evidence="4" id="KW-0732">Signal</keyword>
<dbReference type="PROSITE" id="PS51375">
    <property type="entry name" value="PPR"/>
    <property type="match status" value="2"/>
</dbReference>
<name>A0AAN8UWB1_9MAGN</name>
<dbReference type="Pfam" id="PF13041">
    <property type="entry name" value="PPR_2"/>
    <property type="match status" value="1"/>
</dbReference>
<dbReference type="EC" id="2.7.11.1" evidence="3"/>
<dbReference type="Pfam" id="PF13812">
    <property type="entry name" value="PPR_3"/>
    <property type="match status" value="1"/>
</dbReference>
<reference evidence="13 14" key="1">
    <citation type="submission" date="2023-12" db="EMBL/GenBank/DDBJ databases">
        <title>A high-quality genome assembly for Dillenia turbinata (Dilleniales).</title>
        <authorList>
            <person name="Chanderbali A."/>
        </authorList>
    </citation>
    <scope>NUCLEOTIDE SEQUENCE [LARGE SCALE GENOMIC DNA]</scope>
    <source>
        <strain evidence="13">LSX21</strain>
        <tissue evidence="13">Leaf</tissue>
    </source>
</reference>
<accession>A0AAN8UWB1</accession>
<evidence type="ECO:0000256" key="7">
    <source>
        <dbReference type="ARBA" id="ARBA00047899"/>
    </source>
</evidence>
<keyword evidence="14" id="KW-1185">Reference proteome</keyword>
<evidence type="ECO:0000256" key="5">
    <source>
        <dbReference type="ARBA" id="ARBA00022737"/>
    </source>
</evidence>
<feature type="domain" description="At1g68980-like TPR repeats" evidence="12">
    <location>
        <begin position="53"/>
        <end position="209"/>
    </location>
</feature>
<dbReference type="InterPro" id="IPR032872">
    <property type="entry name" value="WAK_assoc_C"/>
</dbReference>
<evidence type="ECO:0000256" key="1">
    <source>
        <dbReference type="ARBA" id="ARBA00004167"/>
    </source>
</evidence>
<dbReference type="PANTHER" id="PTHR46598">
    <property type="entry name" value="BNAC05G43320D PROTEIN"/>
    <property type="match status" value="1"/>
</dbReference>
<dbReference type="InterPro" id="IPR011990">
    <property type="entry name" value="TPR-like_helical_dom_sf"/>
</dbReference>
<dbReference type="Pfam" id="PF13947">
    <property type="entry name" value="GUB_WAK_bind"/>
    <property type="match status" value="1"/>
</dbReference>
<comment type="catalytic activity">
    <reaction evidence="7">
        <text>L-threonyl-[protein] + ATP = O-phospho-L-threonyl-[protein] + ADP + H(+)</text>
        <dbReference type="Rhea" id="RHEA:46608"/>
        <dbReference type="Rhea" id="RHEA-COMP:11060"/>
        <dbReference type="Rhea" id="RHEA-COMP:11605"/>
        <dbReference type="ChEBI" id="CHEBI:15378"/>
        <dbReference type="ChEBI" id="CHEBI:30013"/>
        <dbReference type="ChEBI" id="CHEBI:30616"/>
        <dbReference type="ChEBI" id="CHEBI:61977"/>
        <dbReference type="ChEBI" id="CHEBI:456216"/>
        <dbReference type="EC" id="2.7.11.1"/>
    </reaction>
</comment>
<dbReference type="Pfam" id="PF01535">
    <property type="entry name" value="PPR"/>
    <property type="match status" value="1"/>
</dbReference>
<evidence type="ECO:0000256" key="4">
    <source>
        <dbReference type="ARBA" id="ARBA00022729"/>
    </source>
</evidence>
<evidence type="ECO:0000256" key="3">
    <source>
        <dbReference type="ARBA" id="ARBA00012513"/>
    </source>
</evidence>
<evidence type="ECO:0000313" key="13">
    <source>
        <dbReference type="EMBL" id="KAK6921909.1"/>
    </source>
</evidence>
<evidence type="ECO:0000256" key="8">
    <source>
        <dbReference type="ARBA" id="ARBA00048679"/>
    </source>
</evidence>
<comment type="similarity">
    <text evidence="2">Belongs to the PPR family. P subfamily.</text>
</comment>
<keyword evidence="6" id="KW-0325">Glycoprotein</keyword>
<evidence type="ECO:0000256" key="2">
    <source>
        <dbReference type="ARBA" id="ARBA00007626"/>
    </source>
</evidence>
<dbReference type="InterPro" id="IPR025287">
    <property type="entry name" value="WAK_GUB"/>
</dbReference>
<dbReference type="PANTHER" id="PTHR46598:SF2">
    <property type="entry name" value="OS01G0788900 PROTEIN"/>
    <property type="match status" value="1"/>
</dbReference>
<evidence type="ECO:0000259" key="12">
    <source>
        <dbReference type="Pfam" id="PF25245"/>
    </source>
</evidence>
<comment type="catalytic activity">
    <reaction evidence="8">
        <text>L-seryl-[protein] + ATP = O-phospho-L-seryl-[protein] + ADP + H(+)</text>
        <dbReference type="Rhea" id="RHEA:17989"/>
        <dbReference type="Rhea" id="RHEA-COMP:9863"/>
        <dbReference type="Rhea" id="RHEA-COMP:11604"/>
        <dbReference type="ChEBI" id="CHEBI:15378"/>
        <dbReference type="ChEBI" id="CHEBI:29999"/>
        <dbReference type="ChEBI" id="CHEBI:30616"/>
        <dbReference type="ChEBI" id="CHEBI:83421"/>
        <dbReference type="ChEBI" id="CHEBI:456216"/>
        <dbReference type="EC" id="2.7.11.1"/>
    </reaction>
</comment>
<evidence type="ECO:0000256" key="9">
    <source>
        <dbReference type="PROSITE-ProRule" id="PRU00708"/>
    </source>
</evidence>
<proteinExistence type="inferred from homology"/>
<feature type="domain" description="Wall-associated receptor kinase C-terminal" evidence="11">
    <location>
        <begin position="919"/>
        <end position="956"/>
    </location>
</feature>
<dbReference type="Gene3D" id="1.25.40.10">
    <property type="entry name" value="Tetratricopeptide repeat domain"/>
    <property type="match status" value="3"/>
</dbReference>